<protein>
    <submittedName>
        <fullName evidence="1">Bacteriophage-related protein</fullName>
    </submittedName>
</protein>
<accession>A0A0G3BMN3</accession>
<evidence type="ECO:0000313" key="2">
    <source>
        <dbReference type="Proteomes" id="UP000035352"/>
    </source>
</evidence>
<name>A0A0G3BMN3_9BURK</name>
<dbReference type="Pfam" id="PF02924">
    <property type="entry name" value="HDPD"/>
    <property type="match status" value="1"/>
</dbReference>
<reference evidence="1 2" key="1">
    <citation type="submission" date="2015-05" db="EMBL/GenBank/DDBJ databases">
        <authorList>
            <person name="Tang B."/>
            <person name="Yu Y."/>
        </authorList>
    </citation>
    <scope>NUCLEOTIDE SEQUENCE [LARGE SCALE GENOMIC DNA]</scope>
    <source>
        <strain evidence="1 2">DSM 7029</strain>
    </source>
</reference>
<dbReference type="EMBL" id="CP011371">
    <property type="protein sequence ID" value="AKJ30677.1"/>
    <property type="molecule type" value="Genomic_DNA"/>
</dbReference>
<dbReference type="PATRIC" id="fig|413882.6.peg.4162"/>
<dbReference type="STRING" id="413882.AAW51_3986"/>
<dbReference type="AlphaFoldDB" id="A0A0G3BMN3"/>
<dbReference type="Proteomes" id="UP000035352">
    <property type="component" value="Chromosome"/>
</dbReference>
<dbReference type="RefSeq" id="WP_047195994.1">
    <property type="nucleotide sequence ID" value="NZ_CP011371.1"/>
</dbReference>
<dbReference type="Gene3D" id="2.40.300.10">
    <property type="entry name" value="Head decoration protein D"/>
    <property type="match status" value="1"/>
</dbReference>
<gene>
    <name evidence="1" type="ORF">AAW51_3986</name>
</gene>
<sequence length="125" mass="12888">MPVAREPHNLGDLLKYEAPNLYSRDVATVASGRKLALGTVVGRDTATGKLKALAPAATDGTQIAAGVLAFDVDATQADRPDAILIARHATVASQALVWPAGITPVQHAAAVEQLQTLGIVVRTSA</sequence>
<organism evidence="1 2">
    <name type="scientific">Caldimonas brevitalea</name>
    <dbReference type="NCBI Taxonomy" id="413882"/>
    <lineage>
        <taxon>Bacteria</taxon>
        <taxon>Pseudomonadati</taxon>
        <taxon>Pseudomonadota</taxon>
        <taxon>Betaproteobacteria</taxon>
        <taxon>Burkholderiales</taxon>
        <taxon>Sphaerotilaceae</taxon>
        <taxon>Caldimonas</taxon>
    </lineage>
</organism>
<keyword evidence="2" id="KW-1185">Reference proteome</keyword>
<evidence type="ECO:0000313" key="1">
    <source>
        <dbReference type="EMBL" id="AKJ30677.1"/>
    </source>
</evidence>
<proteinExistence type="predicted"/>
<dbReference type="KEGG" id="pbh:AAW51_3986"/>
<dbReference type="InterPro" id="IPR004195">
    <property type="entry name" value="Head_decoration_D"/>
</dbReference>
<dbReference type="OrthoDB" id="9099687at2"/>